<proteinExistence type="predicted"/>
<dbReference type="PRINTS" id="PR01035">
    <property type="entry name" value="TCRTETA"/>
</dbReference>
<dbReference type="CDD" id="cd09110">
    <property type="entry name" value="PLDc_CLS_1"/>
    <property type="match status" value="1"/>
</dbReference>
<evidence type="ECO:0000256" key="4">
    <source>
        <dbReference type="ARBA" id="ARBA00023136"/>
    </source>
</evidence>
<evidence type="ECO:0000256" key="5">
    <source>
        <dbReference type="SAM" id="Phobius"/>
    </source>
</evidence>
<feature type="transmembrane region" description="Helical" evidence="5">
    <location>
        <begin position="296"/>
        <end position="313"/>
    </location>
</feature>
<sequence length="818" mass="91324">MNRKGKLNKIFLVLLSLFIVMLGYGILLPTLPYYTEKLALKGNLDTDVINFHIGMLTGVYPLFQLLFVIVWGKLSDKYGRKPLIVIGLIGFVVMNLLTGLATSLTMLYIARIIGGIFTSSVIPVSNAYLSDITSEKRRTKIMAWSGVAISSGLIFGPVLGGLLSQTNLHFKYSFWVFHLDRFAVPFILAALLGFVVLLIILKWLKNIKIESPTVSKVVKFSFSLSKYFIVLLLLSFVMQFVVTLFETVFSIYGKDELGFTSNQVGIGFMLCGSVMAVLQPVFATYGERILTSKQQITLGLLISGVALIVFPFVSNELYVYLTIVIFASGGAMVTPNLLSAVSLISKENTGRNISIQSSTNSIGQILGPVLGTWLIAGGFYYPFIIAGSTVLGAMGLVYFLKQQNKVINGALLANQQKKTVAMDHKSTSKGPNKMAFQNVADNVKYVELVHSGEDYFMRLKKLIDNAEDIIHLQTYIFENDETGNRIASSLKEAVQRNVKVFVLLDAYGSAALPDRFVQDLVQHGIFIRFFSPLLSLNNFYIGRRMHHKIIVIDEKLALIGGINIADKYRGNLASAPWLDYAVQLNCPAAMNLQKLCSDYFFKKGNSKKIPPVLHSAGTALVGILQNDWLKRKTEVCDSYTNAILQAEQEIIIVGSYFLPGSRLVKALKNASERGVKTTVILASISDVPLVRKATEHLYSYFLGHHMRIYEWNKSVVHGKVAMVDNKWSTVGSFNLNSLSCYGSIEMNVEVHSVEFAENLRADLEKVINECTEVTLVALKKRENLISRSSNWVSYQMVRSTMFFLTFLPHLRIFKNYRF</sequence>
<evidence type="ECO:0000259" key="6">
    <source>
        <dbReference type="PROSITE" id="PS50035"/>
    </source>
</evidence>
<feature type="transmembrane region" description="Helical" evidence="5">
    <location>
        <begin position="365"/>
        <end position="398"/>
    </location>
</feature>
<gene>
    <name evidence="8" type="ORF">ACFS1K_09140</name>
</gene>
<feature type="domain" description="Major facilitator superfamily (MFS) profile" evidence="7">
    <location>
        <begin position="9"/>
        <end position="405"/>
    </location>
</feature>
<feature type="transmembrane region" description="Helical" evidence="5">
    <location>
        <begin position="83"/>
        <end position="102"/>
    </location>
</feature>
<dbReference type="Pfam" id="PF13091">
    <property type="entry name" value="PLDc_2"/>
    <property type="match status" value="2"/>
</dbReference>
<name>A0ABW5VI93_9FLAO</name>
<dbReference type="SUPFAM" id="SSF103473">
    <property type="entry name" value="MFS general substrate transporter"/>
    <property type="match status" value="1"/>
</dbReference>
<evidence type="ECO:0000313" key="8">
    <source>
        <dbReference type="EMBL" id="MFD2789926.1"/>
    </source>
</evidence>
<dbReference type="SMART" id="SM00155">
    <property type="entry name" value="PLDc"/>
    <property type="match status" value="2"/>
</dbReference>
<reference evidence="9" key="1">
    <citation type="journal article" date="2019" name="Int. J. Syst. Evol. Microbiol.">
        <title>The Global Catalogue of Microorganisms (GCM) 10K type strain sequencing project: providing services to taxonomists for standard genome sequencing and annotation.</title>
        <authorList>
            <consortium name="The Broad Institute Genomics Platform"/>
            <consortium name="The Broad Institute Genome Sequencing Center for Infectious Disease"/>
            <person name="Wu L."/>
            <person name="Ma J."/>
        </authorList>
    </citation>
    <scope>NUCLEOTIDE SEQUENCE [LARGE SCALE GENOMIC DNA]</scope>
    <source>
        <strain evidence="9">KCTC 52924</strain>
    </source>
</reference>
<keyword evidence="3 5" id="KW-1133">Transmembrane helix</keyword>
<keyword evidence="4 5" id="KW-0472">Membrane</keyword>
<feature type="transmembrane region" description="Helical" evidence="5">
    <location>
        <begin position="108"/>
        <end position="129"/>
    </location>
</feature>
<protein>
    <submittedName>
        <fullName evidence="8">MFS transporter</fullName>
    </submittedName>
</protein>
<dbReference type="InterPro" id="IPR025202">
    <property type="entry name" value="PLD-like_dom"/>
</dbReference>
<dbReference type="PROSITE" id="PS50035">
    <property type="entry name" value="PLD"/>
    <property type="match status" value="2"/>
</dbReference>
<dbReference type="PROSITE" id="PS50850">
    <property type="entry name" value="MFS"/>
    <property type="match status" value="1"/>
</dbReference>
<dbReference type="EMBL" id="JBHUOK010000030">
    <property type="protein sequence ID" value="MFD2789926.1"/>
    <property type="molecule type" value="Genomic_DNA"/>
</dbReference>
<keyword evidence="9" id="KW-1185">Reference proteome</keyword>
<dbReference type="PANTHER" id="PTHR21248:SF22">
    <property type="entry name" value="PHOSPHOLIPASE D"/>
    <property type="match status" value="1"/>
</dbReference>
<dbReference type="PANTHER" id="PTHR21248">
    <property type="entry name" value="CARDIOLIPIN SYNTHASE"/>
    <property type="match status" value="1"/>
</dbReference>
<evidence type="ECO:0000256" key="2">
    <source>
        <dbReference type="ARBA" id="ARBA00022692"/>
    </source>
</evidence>
<feature type="transmembrane region" description="Helical" evidence="5">
    <location>
        <begin position="12"/>
        <end position="31"/>
    </location>
</feature>
<evidence type="ECO:0000313" key="9">
    <source>
        <dbReference type="Proteomes" id="UP001597532"/>
    </source>
</evidence>
<dbReference type="Pfam" id="PF07690">
    <property type="entry name" value="MFS_1"/>
    <property type="match status" value="1"/>
</dbReference>
<feature type="transmembrane region" description="Helical" evidence="5">
    <location>
        <begin position="319"/>
        <end position="344"/>
    </location>
</feature>
<feature type="transmembrane region" description="Helical" evidence="5">
    <location>
        <begin position="265"/>
        <end position="284"/>
    </location>
</feature>
<feature type="domain" description="PLD phosphodiesterase" evidence="6">
    <location>
        <begin position="541"/>
        <end position="568"/>
    </location>
</feature>
<dbReference type="Proteomes" id="UP001597532">
    <property type="component" value="Unassembled WGS sequence"/>
</dbReference>
<feature type="domain" description="PLD phosphodiesterase" evidence="6">
    <location>
        <begin position="712"/>
        <end position="739"/>
    </location>
</feature>
<organism evidence="8 9">
    <name type="scientific">Arenibacter antarcticus</name>
    <dbReference type="NCBI Taxonomy" id="2040469"/>
    <lineage>
        <taxon>Bacteria</taxon>
        <taxon>Pseudomonadati</taxon>
        <taxon>Bacteroidota</taxon>
        <taxon>Flavobacteriia</taxon>
        <taxon>Flavobacteriales</taxon>
        <taxon>Flavobacteriaceae</taxon>
        <taxon>Arenibacter</taxon>
    </lineage>
</organism>
<feature type="transmembrane region" description="Helical" evidence="5">
    <location>
        <begin position="224"/>
        <end position="245"/>
    </location>
</feature>
<dbReference type="InterPro" id="IPR036259">
    <property type="entry name" value="MFS_trans_sf"/>
</dbReference>
<feature type="transmembrane region" description="Helical" evidence="5">
    <location>
        <begin position="51"/>
        <end position="71"/>
    </location>
</feature>
<keyword evidence="2 5" id="KW-0812">Transmembrane</keyword>
<comment type="subcellular location">
    <subcellularLocation>
        <location evidence="1">Membrane</location>
        <topology evidence="1">Multi-pass membrane protein</topology>
    </subcellularLocation>
</comment>
<feature type="transmembrane region" description="Helical" evidence="5">
    <location>
        <begin position="141"/>
        <end position="162"/>
    </location>
</feature>
<dbReference type="InterPro" id="IPR011701">
    <property type="entry name" value="MFS"/>
</dbReference>
<dbReference type="SUPFAM" id="SSF56024">
    <property type="entry name" value="Phospholipase D/nuclease"/>
    <property type="match status" value="2"/>
</dbReference>
<evidence type="ECO:0000256" key="1">
    <source>
        <dbReference type="ARBA" id="ARBA00004141"/>
    </source>
</evidence>
<evidence type="ECO:0000256" key="3">
    <source>
        <dbReference type="ARBA" id="ARBA00022989"/>
    </source>
</evidence>
<dbReference type="InterPro" id="IPR020846">
    <property type="entry name" value="MFS_dom"/>
</dbReference>
<dbReference type="RefSeq" id="WP_251809401.1">
    <property type="nucleotide sequence ID" value="NZ_CP166679.1"/>
</dbReference>
<dbReference type="CDD" id="cd17325">
    <property type="entry name" value="MFS_MdtG_SLC18_like"/>
    <property type="match status" value="1"/>
</dbReference>
<dbReference type="Gene3D" id="1.20.1250.20">
    <property type="entry name" value="MFS general substrate transporter like domains"/>
    <property type="match status" value="2"/>
</dbReference>
<comment type="caution">
    <text evidence="8">The sequence shown here is derived from an EMBL/GenBank/DDBJ whole genome shotgun (WGS) entry which is preliminary data.</text>
</comment>
<feature type="transmembrane region" description="Helical" evidence="5">
    <location>
        <begin position="182"/>
        <end position="204"/>
    </location>
</feature>
<dbReference type="Gene3D" id="3.30.870.10">
    <property type="entry name" value="Endonuclease Chain A"/>
    <property type="match status" value="2"/>
</dbReference>
<dbReference type="InterPro" id="IPR001958">
    <property type="entry name" value="Tet-R_TetA/multi-R_MdtG-like"/>
</dbReference>
<evidence type="ECO:0000259" key="7">
    <source>
        <dbReference type="PROSITE" id="PS50850"/>
    </source>
</evidence>
<dbReference type="InterPro" id="IPR001736">
    <property type="entry name" value="PLipase_D/transphosphatidylase"/>
</dbReference>
<accession>A0ABW5VI93</accession>